<dbReference type="OrthoDB" id="9804789at2"/>
<protein>
    <submittedName>
        <fullName evidence="2">Cobalamin biosynthesis protein CbiG</fullName>
    </submittedName>
</protein>
<evidence type="ECO:0000313" key="3">
    <source>
        <dbReference type="Proteomes" id="UP000004367"/>
    </source>
</evidence>
<feature type="domain" description="CobE/GbiG C-terminal" evidence="1">
    <location>
        <begin position="90"/>
        <end position="204"/>
    </location>
</feature>
<evidence type="ECO:0000313" key="2">
    <source>
        <dbReference type="EMBL" id="GAB49535.1"/>
    </source>
</evidence>
<reference evidence="2 3" key="1">
    <citation type="submission" date="2012-02" db="EMBL/GenBank/DDBJ databases">
        <title>Whole genome shotgun sequence of Mobilicoccus pelagius NBRC 104925.</title>
        <authorList>
            <person name="Yoshida Y."/>
            <person name="Hosoyama A."/>
            <person name="Tsuchikane K."/>
            <person name="Katsumata H."/>
            <person name="Yamazaki S."/>
            <person name="Fujita N."/>
        </authorList>
    </citation>
    <scope>NUCLEOTIDE SEQUENCE [LARGE SCALE GENOMIC DNA]</scope>
    <source>
        <strain evidence="2 3">NBRC 104925</strain>
    </source>
</reference>
<sequence length="213" mass="21280">MSTPTPLGLPALDDLAWPISGRAAEVAAALRSRQPVDLDDPMGVVGGDLPENLVRAAEAPAARVVVTDMDPALVVGMSPIPVAVLTPPTLVVGVGLRDGVDAATLRGHVDRVLADNLLAAAALAALATVDGKADDPQVQAFADGLGVPVRALPAETLDAQAVPTPSDVVADAVGTRSVAEAAVLACGARLVVPKHVSGSSTVAVGRLAPEELS</sequence>
<dbReference type="RefSeq" id="WP_009483378.1">
    <property type="nucleotide sequence ID" value="NZ_BAFE01000089.1"/>
</dbReference>
<dbReference type="PANTHER" id="PTHR47036">
    <property type="entry name" value="COBALT-FACTOR III C(17)-METHYLTRANSFERASE-RELATED"/>
    <property type="match status" value="1"/>
</dbReference>
<keyword evidence="3" id="KW-1185">Reference proteome</keyword>
<dbReference type="eggNOG" id="COG2073">
    <property type="taxonomic scope" value="Bacteria"/>
</dbReference>
<name>H5UUX7_9MICO</name>
<accession>H5UUX7</accession>
<dbReference type="InterPro" id="IPR051810">
    <property type="entry name" value="Precorrin_MeTrfase"/>
</dbReference>
<dbReference type="EMBL" id="BAFE01000089">
    <property type="protein sequence ID" value="GAB49535.1"/>
    <property type="molecule type" value="Genomic_DNA"/>
</dbReference>
<evidence type="ECO:0000259" key="1">
    <source>
        <dbReference type="Pfam" id="PF01890"/>
    </source>
</evidence>
<dbReference type="InterPro" id="IPR036518">
    <property type="entry name" value="CobE/GbiG_C_sf"/>
</dbReference>
<comment type="caution">
    <text evidence="2">The sequence shown here is derived from an EMBL/GenBank/DDBJ whole genome shotgun (WGS) entry which is preliminary data.</text>
</comment>
<dbReference type="AlphaFoldDB" id="H5UUX7"/>
<dbReference type="Proteomes" id="UP000004367">
    <property type="component" value="Unassembled WGS sequence"/>
</dbReference>
<dbReference type="GO" id="GO:0009236">
    <property type="term" value="P:cobalamin biosynthetic process"/>
    <property type="evidence" value="ECO:0007669"/>
    <property type="project" value="InterPro"/>
</dbReference>
<dbReference type="SUPFAM" id="SSF159664">
    <property type="entry name" value="CobE/GbiG C-terminal domain-like"/>
    <property type="match status" value="1"/>
</dbReference>
<organism evidence="2 3">
    <name type="scientific">Mobilicoccus pelagius NBRC 104925</name>
    <dbReference type="NCBI Taxonomy" id="1089455"/>
    <lineage>
        <taxon>Bacteria</taxon>
        <taxon>Bacillati</taxon>
        <taxon>Actinomycetota</taxon>
        <taxon>Actinomycetes</taxon>
        <taxon>Micrococcales</taxon>
        <taxon>Dermatophilaceae</taxon>
        <taxon>Mobilicoccus</taxon>
    </lineage>
</organism>
<dbReference type="Pfam" id="PF01890">
    <property type="entry name" value="CbiG_C"/>
    <property type="match status" value="1"/>
</dbReference>
<dbReference type="Gene3D" id="3.30.420.180">
    <property type="entry name" value="CobE/GbiG C-terminal domain"/>
    <property type="match status" value="1"/>
</dbReference>
<gene>
    <name evidence="2" type="primary">cbiG</name>
    <name evidence="2" type="ORF">MOPEL_130_01420</name>
</gene>
<dbReference type="InterPro" id="IPR002750">
    <property type="entry name" value="CobE/GbiG_C"/>
</dbReference>
<dbReference type="PANTHER" id="PTHR47036:SF1">
    <property type="entry name" value="COBALT-FACTOR III C(17)-METHYLTRANSFERASE-RELATED"/>
    <property type="match status" value="1"/>
</dbReference>
<dbReference type="STRING" id="1089455.MOPEL_130_01420"/>
<proteinExistence type="predicted"/>